<organism evidence="9 10">
    <name type="scientific">Actinomyces gaoshouyii</name>
    <dbReference type="NCBI Taxonomy" id="1960083"/>
    <lineage>
        <taxon>Bacteria</taxon>
        <taxon>Bacillati</taxon>
        <taxon>Actinomycetota</taxon>
        <taxon>Actinomycetes</taxon>
        <taxon>Actinomycetales</taxon>
        <taxon>Actinomycetaceae</taxon>
        <taxon>Actinomyces</taxon>
    </lineage>
</organism>
<evidence type="ECO:0000256" key="6">
    <source>
        <dbReference type="RuleBase" id="RU363069"/>
    </source>
</evidence>
<evidence type="ECO:0000259" key="8">
    <source>
        <dbReference type="Pfam" id="PF00149"/>
    </source>
</evidence>
<evidence type="ECO:0000256" key="2">
    <source>
        <dbReference type="ARBA" id="ARBA00013365"/>
    </source>
</evidence>
<keyword evidence="6" id="KW-0233">DNA recombination</keyword>
<evidence type="ECO:0000313" key="10">
    <source>
        <dbReference type="Proteomes" id="UP000614239"/>
    </source>
</evidence>
<evidence type="ECO:0000256" key="7">
    <source>
        <dbReference type="SAM" id="MobiDB-lite"/>
    </source>
</evidence>
<gene>
    <name evidence="6 9" type="primary">sbcD</name>
    <name evidence="9" type="ORF">GCM10011612_06010</name>
</gene>
<dbReference type="InterPro" id="IPR004593">
    <property type="entry name" value="SbcD"/>
</dbReference>
<comment type="similarity">
    <text evidence="1 6">Belongs to the SbcD family.</text>
</comment>
<dbReference type="EMBL" id="BMNJ01000002">
    <property type="protein sequence ID" value="GGO96253.1"/>
    <property type="molecule type" value="Genomic_DNA"/>
</dbReference>
<dbReference type="InterPro" id="IPR029052">
    <property type="entry name" value="Metallo-depent_PP-like"/>
</dbReference>
<evidence type="ECO:0000313" key="9">
    <source>
        <dbReference type="EMBL" id="GGO96253.1"/>
    </source>
</evidence>
<comment type="subunit">
    <text evidence="6">Heterodimer of SbcC and SbcD.</text>
</comment>
<dbReference type="GO" id="GO:0008408">
    <property type="term" value="F:3'-5' exonuclease activity"/>
    <property type="evidence" value="ECO:0007669"/>
    <property type="project" value="InterPro"/>
</dbReference>
<keyword evidence="10" id="KW-1185">Reference proteome</keyword>
<comment type="function">
    <text evidence="6">SbcCD cleaves DNA hairpin structures. These structures can inhibit DNA replication and are intermediates in certain DNA recombination reactions. The complex acts as a 3'-&gt;5' double strand exonuclease that can open hairpins. It also has a 5' single-strand endonuclease activity.</text>
</comment>
<reference evidence="9" key="1">
    <citation type="journal article" date="2014" name="Int. J. Syst. Evol. Microbiol.">
        <title>Complete genome sequence of Corynebacterium casei LMG S-19264T (=DSM 44701T), isolated from a smear-ripened cheese.</title>
        <authorList>
            <consortium name="US DOE Joint Genome Institute (JGI-PGF)"/>
            <person name="Walter F."/>
            <person name="Albersmeier A."/>
            <person name="Kalinowski J."/>
            <person name="Ruckert C."/>
        </authorList>
    </citation>
    <scope>NUCLEOTIDE SEQUENCE</scope>
    <source>
        <strain evidence="9">CGMCC 4.7372</strain>
    </source>
</reference>
<keyword evidence="5 6" id="KW-0269">Exonuclease</keyword>
<dbReference type="SUPFAM" id="SSF56300">
    <property type="entry name" value="Metallo-dependent phosphatases"/>
    <property type="match status" value="1"/>
</dbReference>
<keyword evidence="3 6" id="KW-0540">Nuclease</keyword>
<dbReference type="GO" id="GO:0006260">
    <property type="term" value="P:DNA replication"/>
    <property type="evidence" value="ECO:0007669"/>
    <property type="project" value="UniProtKB-KW"/>
</dbReference>
<evidence type="ECO:0000256" key="1">
    <source>
        <dbReference type="ARBA" id="ARBA00010555"/>
    </source>
</evidence>
<dbReference type="NCBIfam" id="TIGR00619">
    <property type="entry name" value="sbcd"/>
    <property type="match status" value="1"/>
</dbReference>
<evidence type="ECO:0000256" key="4">
    <source>
        <dbReference type="ARBA" id="ARBA00022801"/>
    </source>
</evidence>
<comment type="caution">
    <text evidence="9">The sequence shown here is derived from an EMBL/GenBank/DDBJ whole genome shotgun (WGS) entry which is preliminary data.</text>
</comment>
<dbReference type="GO" id="GO:0004519">
    <property type="term" value="F:endonuclease activity"/>
    <property type="evidence" value="ECO:0007669"/>
    <property type="project" value="UniProtKB-KW"/>
</dbReference>
<protein>
    <recommendedName>
        <fullName evidence="2 6">Nuclease SbcCD subunit D</fullName>
    </recommendedName>
</protein>
<name>A0A8H9LL03_9ACTO</name>
<proteinExistence type="inferred from homology"/>
<dbReference type="AlphaFoldDB" id="A0A8H9LL03"/>
<keyword evidence="6" id="KW-0235">DNA replication</keyword>
<feature type="region of interest" description="Disordered" evidence="7">
    <location>
        <begin position="152"/>
        <end position="175"/>
    </location>
</feature>
<dbReference type="InterPro" id="IPR004843">
    <property type="entry name" value="Calcineurin-like_PHP"/>
</dbReference>
<reference evidence="9" key="2">
    <citation type="submission" date="2020-09" db="EMBL/GenBank/DDBJ databases">
        <authorList>
            <person name="Sun Q."/>
            <person name="Zhou Y."/>
        </authorList>
    </citation>
    <scope>NUCLEOTIDE SEQUENCE</scope>
    <source>
        <strain evidence="9">CGMCC 4.7372</strain>
    </source>
</reference>
<dbReference type="PANTHER" id="PTHR30337">
    <property type="entry name" value="COMPONENT OF ATP-DEPENDENT DSDNA EXONUCLEASE"/>
    <property type="match status" value="1"/>
</dbReference>
<dbReference type="Proteomes" id="UP000614239">
    <property type="component" value="Unassembled WGS sequence"/>
</dbReference>
<feature type="domain" description="Calcineurin-like phosphoesterase" evidence="8">
    <location>
        <begin position="3"/>
        <end position="91"/>
    </location>
</feature>
<dbReference type="Pfam" id="PF00149">
    <property type="entry name" value="Metallophos"/>
    <property type="match status" value="1"/>
</dbReference>
<dbReference type="PANTHER" id="PTHR30337:SF0">
    <property type="entry name" value="NUCLEASE SBCCD SUBUNIT D"/>
    <property type="match status" value="1"/>
</dbReference>
<dbReference type="CDD" id="cd00840">
    <property type="entry name" value="MPP_Mre11_N"/>
    <property type="match status" value="1"/>
</dbReference>
<dbReference type="GO" id="GO:0006310">
    <property type="term" value="P:DNA recombination"/>
    <property type="evidence" value="ECO:0007669"/>
    <property type="project" value="UniProtKB-KW"/>
</dbReference>
<sequence>MPMRILHTSDWHLGRTFHGRALDDAHAAFADHLVGLVRTERVDAVLVAGDVYDRAVPPTDSVRLLDETLRRLSERTRVVLTPGNHDSARRLGFAAELMGEGLVIRARTDAVHHAVVLPDADGGPGALVYALPYLDPDAARATLPRLLAEQLGERSEDDGPAAGDGEPQPPRLARSHEAVVSGALRLVAADLAARRAASPVRTPALVMAHAFVAPARTSEDGSLSPAKDAPATTQSERDIRVGGVDLVPSQVFVTLGGSPLAAQAGGLDYVALGHLHRPQAVHLPEALHAQARPVDTVLPVLRYCGSPLPFSFSEAPCAKSSVLIDVGACGVSSTELVPAPAPHRIETVRATMAELLSPRYDELTDAWLRVELTGELPHGALARLKQRFTHMLSFSRIAPTARPHERVVITRQADPVKVSEQFLAEVGGREPSPAESAVLSEAYEAVRAAERSL</sequence>
<accession>A0A8H9LL03</accession>
<dbReference type="InterPro" id="IPR041796">
    <property type="entry name" value="Mre11_N"/>
</dbReference>
<evidence type="ECO:0000256" key="3">
    <source>
        <dbReference type="ARBA" id="ARBA00022722"/>
    </source>
</evidence>
<evidence type="ECO:0000256" key="5">
    <source>
        <dbReference type="ARBA" id="ARBA00022839"/>
    </source>
</evidence>
<keyword evidence="6" id="KW-0255">Endonuclease</keyword>
<keyword evidence="4 6" id="KW-0378">Hydrolase</keyword>
<dbReference type="Gene3D" id="3.60.21.10">
    <property type="match status" value="1"/>
</dbReference>
<dbReference type="InterPro" id="IPR050535">
    <property type="entry name" value="DNA_Repair-Maintenance_Comp"/>
</dbReference>